<keyword evidence="4" id="KW-1185">Reference proteome</keyword>
<dbReference type="GeneID" id="92180216"/>
<feature type="compositionally biased region" description="Basic residues" evidence="1">
    <location>
        <begin position="169"/>
        <end position="178"/>
    </location>
</feature>
<feature type="compositionally biased region" description="Basic residues" evidence="1">
    <location>
        <begin position="59"/>
        <end position="74"/>
    </location>
</feature>
<dbReference type="KEGG" id="kne:92180216"/>
<accession>A0AAW0YP17</accession>
<feature type="compositionally biased region" description="Basic residues" evidence="1">
    <location>
        <begin position="224"/>
        <end position="233"/>
    </location>
</feature>
<evidence type="ECO:0000259" key="2">
    <source>
        <dbReference type="Pfam" id="PF10180"/>
    </source>
</evidence>
<gene>
    <name evidence="3" type="ORF">IAR55_002958</name>
</gene>
<evidence type="ECO:0000313" key="3">
    <source>
        <dbReference type="EMBL" id="KAK8858729.1"/>
    </source>
</evidence>
<organism evidence="3 4">
    <name type="scientific">Kwoniella newhampshirensis</name>
    <dbReference type="NCBI Taxonomy" id="1651941"/>
    <lineage>
        <taxon>Eukaryota</taxon>
        <taxon>Fungi</taxon>
        <taxon>Dikarya</taxon>
        <taxon>Basidiomycota</taxon>
        <taxon>Agaricomycotina</taxon>
        <taxon>Tremellomycetes</taxon>
        <taxon>Tremellales</taxon>
        <taxon>Cryptococcaceae</taxon>
        <taxon>Kwoniella</taxon>
    </lineage>
</organism>
<dbReference type="RefSeq" id="XP_066803570.1">
    <property type="nucleotide sequence ID" value="XM_066946069.1"/>
</dbReference>
<comment type="caution">
    <text evidence="3">The sequence shown here is derived from an EMBL/GenBank/DDBJ whole genome shotgun (WGS) entry which is preliminary data.</text>
</comment>
<dbReference type="PANTHER" id="PTHR22306:SF2">
    <property type="entry name" value="CHROMOSOME 7 OPEN READING FRAME 50"/>
    <property type="match status" value="1"/>
</dbReference>
<dbReference type="Proteomes" id="UP001388673">
    <property type="component" value="Unassembled WGS sequence"/>
</dbReference>
<protein>
    <recommendedName>
        <fullName evidence="2">WKF domain-containing protein</fullName>
    </recommendedName>
</protein>
<feature type="compositionally biased region" description="Polar residues" evidence="1">
    <location>
        <begin position="146"/>
        <end position="159"/>
    </location>
</feature>
<feature type="compositionally biased region" description="Basic and acidic residues" evidence="1">
    <location>
        <begin position="8"/>
        <end position="28"/>
    </location>
</feature>
<sequence length="418" mass="47078">MSATVEEIPNKTETKEERKERKEGEKKEKKQRKQREKEMDREDEGVAQTIEEAAVALKKERKEKKEKKEKREKKEKKEKEEKKTSPPADTLITEDPAESSEKKEKRKIKKDKTDMMVTVGPSAVDEGSSTEIKDHTKSKKGKSKAVDSNETTSVQVSKGNDTETESKKKDKKDKKRKRGLESEAVSEGGPLAGYEASTAGASEEAVVETKKSKKNRSEEEIKARKEKKAKKNERVKAAPVPVEQPERQEETISTAPSIGIFTDTRLSDQAKKNLYYAHLHASSQSATPSTESAGWKFSKAKQNWLMRNIFNVTEVPETYVDLVLGYLKTTQGHSRAALIESAKKLTADEAVHEDTNQEREAREEVPVQSEAGIANESDVEMTSEEKTGGVQEAEPRDDEEKKVLKDRAERLLAIMEEQ</sequence>
<feature type="compositionally biased region" description="Basic and acidic residues" evidence="1">
    <location>
        <begin position="207"/>
        <end position="223"/>
    </location>
</feature>
<name>A0AAW0YP17_9TREE</name>
<feature type="region of interest" description="Disordered" evidence="1">
    <location>
        <begin position="347"/>
        <end position="404"/>
    </location>
</feature>
<feature type="compositionally biased region" description="Basic and acidic residues" evidence="1">
    <location>
        <begin position="347"/>
        <end position="365"/>
    </location>
</feature>
<dbReference type="Pfam" id="PF10180">
    <property type="entry name" value="WKF"/>
    <property type="match status" value="1"/>
</dbReference>
<evidence type="ECO:0000313" key="4">
    <source>
        <dbReference type="Proteomes" id="UP001388673"/>
    </source>
</evidence>
<feature type="domain" description="WKF" evidence="2">
    <location>
        <begin position="291"/>
        <end position="344"/>
    </location>
</feature>
<proteinExistence type="predicted"/>
<reference evidence="3 4" key="1">
    <citation type="journal article" date="2024" name="bioRxiv">
        <title>Comparative genomics of Cryptococcus and Kwoniella reveals pathogenesis evolution and contrasting karyotype dynamics via intercentromeric recombination or chromosome fusion.</title>
        <authorList>
            <person name="Coelho M.A."/>
            <person name="David-Palma M."/>
            <person name="Shea T."/>
            <person name="Bowers K."/>
            <person name="McGinley-Smith S."/>
            <person name="Mohammad A.W."/>
            <person name="Gnirke A."/>
            <person name="Yurkov A.M."/>
            <person name="Nowrousian M."/>
            <person name="Sun S."/>
            <person name="Cuomo C.A."/>
            <person name="Heitman J."/>
        </authorList>
    </citation>
    <scope>NUCLEOTIDE SEQUENCE [LARGE SCALE GENOMIC DNA]</scope>
    <source>
        <strain evidence="3 4">CBS 13917</strain>
    </source>
</reference>
<feature type="compositionally biased region" description="Basic and acidic residues" evidence="1">
    <location>
        <begin position="75"/>
        <end position="84"/>
    </location>
</feature>
<dbReference type="InterPro" id="IPR019327">
    <property type="entry name" value="WKF"/>
</dbReference>
<feature type="region of interest" description="Disordered" evidence="1">
    <location>
        <begin position="1"/>
        <end position="251"/>
    </location>
</feature>
<dbReference type="PANTHER" id="PTHR22306">
    <property type="entry name" value="CHROMOSOME 7 OPEN READING FRAME 50"/>
    <property type="match status" value="1"/>
</dbReference>
<evidence type="ECO:0000256" key="1">
    <source>
        <dbReference type="SAM" id="MobiDB-lite"/>
    </source>
</evidence>
<dbReference type="AlphaFoldDB" id="A0AAW0YP17"/>
<dbReference type="EMBL" id="JBCAWK010000005">
    <property type="protein sequence ID" value="KAK8858729.1"/>
    <property type="molecule type" value="Genomic_DNA"/>
</dbReference>